<name>Q7UJI0_RHOBA</name>
<dbReference type="GO" id="GO:0008270">
    <property type="term" value="F:zinc ion binding"/>
    <property type="evidence" value="ECO:0000318"/>
    <property type="project" value="GO_Central"/>
</dbReference>
<keyword evidence="18" id="KW-1185">Reference proteome</keyword>
<dbReference type="Pfam" id="PF00383">
    <property type="entry name" value="dCMP_cyt_deam_1"/>
    <property type="match status" value="1"/>
</dbReference>
<dbReference type="GO" id="GO:0042802">
    <property type="term" value="F:identical protein binding"/>
    <property type="evidence" value="ECO:0007669"/>
    <property type="project" value="UniProtKB-ARBA"/>
</dbReference>
<evidence type="ECO:0000256" key="5">
    <source>
        <dbReference type="ARBA" id="ARBA00018266"/>
    </source>
</evidence>
<comment type="function">
    <text evidence="2 15">This enzyme scavenges exogenous and endogenous cytidine and 2'-deoxycytidine for UMP synthesis.</text>
</comment>
<dbReference type="GO" id="GO:0055086">
    <property type="term" value="P:nucleobase-containing small molecule metabolic process"/>
    <property type="evidence" value="ECO:0007669"/>
    <property type="project" value="UniProtKB-ARBA"/>
</dbReference>
<sequence length="166" mass="17834">MAESAPHFGESTSLSLYPAMTDVHSHASEIDPPSDEDVQRLIQAAISARDHAYAPHSHFYVGAALLTHDGRIVEGCNVENASYSLTQCAERTAVCTAVAGGYRMFHAVAIASIGGAMPCGACRQVLAEFGSDLYVYTIDVIDGDQQMRRLSELLPDAFSTSDIPKR</sequence>
<dbReference type="GO" id="GO:0004126">
    <property type="term" value="F:cytidine deaminase activity"/>
    <property type="evidence" value="ECO:0000318"/>
    <property type="project" value="GO_Central"/>
</dbReference>
<gene>
    <name evidence="17" type="primary">cdd</name>
    <name evidence="17" type="ordered locus">RB11882</name>
</gene>
<dbReference type="OrthoDB" id="9795347at2"/>
<feature type="binding site" evidence="13">
    <location>
        <begin position="77"/>
        <end position="83"/>
    </location>
    <ligand>
        <name>substrate</name>
    </ligand>
</feature>
<dbReference type="eggNOG" id="COG0295">
    <property type="taxonomic scope" value="Bacteria"/>
</dbReference>
<dbReference type="SUPFAM" id="SSF53927">
    <property type="entry name" value="Cytidine deaminase-like"/>
    <property type="match status" value="1"/>
</dbReference>
<evidence type="ECO:0000256" key="6">
    <source>
        <dbReference type="ARBA" id="ARBA00022723"/>
    </source>
</evidence>
<keyword evidence="8 14" id="KW-0862">Zinc</keyword>
<dbReference type="NCBIfam" id="TIGR01354">
    <property type="entry name" value="cyt_deam_tetra"/>
    <property type="match status" value="1"/>
</dbReference>
<feature type="active site" description="Proton donor" evidence="12">
    <location>
        <position position="90"/>
    </location>
</feature>
<proteinExistence type="inferred from homology"/>
<dbReference type="InterPro" id="IPR016192">
    <property type="entry name" value="APOBEC/CMP_deaminase_Zn-bd"/>
</dbReference>
<evidence type="ECO:0000256" key="1">
    <source>
        <dbReference type="ARBA" id="ARBA00001947"/>
    </source>
</evidence>
<dbReference type="HOGENOM" id="CLU_097262_1_2_0"/>
<protein>
    <recommendedName>
        <fullName evidence="5 15">Cytidine deaminase</fullName>
        <ecNumber evidence="4 15">3.5.4.5</ecNumber>
    </recommendedName>
    <alternativeName>
        <fullName evidence="9 15">Cytidine aminohydrolase</fullName>
    </alternativeName>
</protein>
<dbReference type="Gene3D" id="3.40.140.10">
    <property type="entry name" value="Cytidine Deaminase, domain 2"/>
    <property type="match status" value="1"/>
</dbReference>
<dbReference type="CDD" id="cd01283">
    <property type="entry name" value="cytidine_deaminase"/>
    <property type="match status" value="1"/>
</dbReference>
<evidence type="ECO:0000256" key="14">
    <source>
        <dbReference type="PIRSR" id="PIRSR606262-3"/>
    </source>
</evidence>
<dbReference type="PATRIC" id="fig|243090.15.peg.5733"/>
<dbReference type="GO" id="GO:0072527">
    <property type="term" value="P:pyrimidine-containing compound metabolic process"/>
    <property type="evidence" value="ECO:0007669"/>
    <property type="project" value="UniProtKB-ARBA"/>
</dbReference>
<evidence type="ECO:0000256" key="9">
    <source>
        <dbReference type="ARBA" id="ARBA00032005"/>
    </source>
</evidence>
<dbReference type="NCBIfam" id="NF004064">
    <property type="entry name" value="PRK05578.1"/>
    <property type="match status" value="1"/>
</dbReference>
<evidence type="ECO:0000256" key="3">
    <source>
        <dbReference type="ARBA" id="ARBA00006576"/>
    </source>
</evidence>
<dbReference type="STRING" id="243090.RB11882"/>
<feature type="binding site" evidence="14">
    <location>
        <position position="122"/>
    </location>
    <ligand>
        <name>Zn(2+)</name>
        <dbReference type="ChEBI" id="CHEBI:29105"/>
        <note>catalytic</note>
    </ligand>
</feature>
<comment type="catalytic activity">
    <reaction evidence="10 15">
        <text>2'-deoxycytidine + H2O + H(+) = 2'-deoxyuridine + NH4(+)</text>
        <dbReference type="Rhea" id="RHEA:13433"/>
        <dbReference type="ChEBI" id="CHEBI:15377"/>
        <dbReference type="ChEBI" id="CHEBI:15378"/>
        <dbReference type="ChEBI" id="CHEBI:15698"/>
        <dbReference type="ChEBI" id="CHEBI:16450"/>
        <dbReference type="ChEBI" id="CHEBI:28938"/>
        <dbReference type="EC" id="3.5.4.5"/>
    </reaction>
</comment>
<dbReference type="EMBL" id="BX294154">
    <property type="protein sequence ID" value="CAD77278.1"/>
    <property type="molecule type" value="Genomic_DNA"/>
</dbReference>
<evidence type="ECO:0000256" key="4">
    <source>
        <dbReference type="ARBA" id="ARBA00012783"/>
    </source>
</evidence>
<feature type="domain" description="CMP/dCMP-type deaminase" evidence="16">
    <location>
        <begin position="36"/>
        <end position="161"/>
    </location>
</feature>
<dbReference type="PROSITE" id="PS51747">
    <property type="entry name" value="CYT_DCMP_DEAMINASES_2"/>
    <property type="match status" value="1"/>
</dbReference>
<dbReference type="InterPro" id="IPR050202">
    <property type="entry name" value="Cyt/Deoxycyt_deaminase"/>
</dbReference>
<feature type="binding site" evidence="14">
    <location>
        <position position="119"/>
    </location>
    <ligand>
        <name>Zn(2+)</name>
        <dbReference type="ChEBI" id="CHEBI:29105"/>
        <note>catalytic</note>
    </ligand>
</feature>
<evidence type="ECO:0000313" key="18">
    <source>
        <dbReference type="Proteomes" id="UP000001025"/>
    </source>
</evidence>
<evidence type="ECO:0000259" key="16">
    <source>
        <dbReference type="PROSITE" id="PS51747"/>
    </source>
</evidence>
<evidence type="ECO:0000256" key="12">
    <source>
        <dbReference type="PIRSR" id="PIRSR606262-1"/>
    </source>
</evidence>
<dbReference type="AlphaFoldDB" id="Q7UJI0"/>
<evidence type="ECO:0000256" key="8">
    <source>
        <dbReference type="ARBA" id="ARBA00022833"/>
    </source>
</evidence>
<dbReference type="InParanoid" id="Q7UJI0"/>
<dbReference type="FunFam" id="3.40.140.10:FF:000008">
    <property type="entry name" value="Cytidine deaminase"/>
    <property type="match status" value="1"/>
</dbReference>
<reference evidence="17 18" key="1">
    <citation type="journal article" date="2003" name="Proc. Natl. Acad. Sci. U.S.A.">
        <title>Complete genome sequence of the marine planctomycete Pirellula sp. strain 1.</title>
        <authorList>
            <person name="Gloeckner F.O."/>
            <person name="Kube M."/>
            <person name="Bauer M."/>
            <person name="Teeling H."/>
            <person name="Lombardot T."/>
            <person name="Ludwig W."/>
            <person name="Gade D."/>
            <person name="Beck A."/>
            <person name="Borzym K."/>
            <person name="Heitmann K."/>
            <person name="Rabus R."/>
            <person name="Schlesner H."/>
            <person name="Amann R."/>
            <person name="Reinhardt R."/>
        </authorList>
    </citation>
    <scope>NUCLEOTIDE SEQUENCE [LARGE SCALE GENOMIC DNA]</scope>
    <source>
        <strain evidence="18">DSM 10527 / NCIMB 13988 / SH1</strain>
    </source>
</reference>
<organism evidence="17 18">
    <name type="scientific">Rhodopirellula baltica (strain DSM 10527 / NCIMB 13988 / SH1)</name>
    <dbReference type="NCBI Taxonomy" id="243090"/>
    <lineage>
        <taxon>Bacteria</taxon>
        <taxon>Pseudomonadati</taxon>
        <taxon>Planctomycetota</taxon>
        <taxon>Planctomycetia</taxon>
        <taxon>Pirellulales</taxon>
        <taxon>Pirellulaceae</taxon>
        <taxon>Rhodopirellula</taxon>
    </lineage>
</organism>
<evidence type="ECO:0000256" key="15">
    <source>
        <dbReference type="RuleBase" id="RU364006"/>
    </source>
</evidence>
<dbReference type="PANTHER" id="PTHR11644:SF2">
    <property type="entry name" value="CYTIDINE DEAMINASE"/>
    <property type="match status" value="1"/>
</dbReference>
<evidence type="ECO:0000313" key="17">
    <source>
        <dbReference type="EMBL" id="CAD77278.1"/>
    </source>
</evidence>
<dbReference type="EnsemblBacteria" id="CAD77278">
    <property type="protein sequence ID" value="CAD77278"/>
    <property type="gene ID" value="RB11882"/>
</dbReference>
<dbReference type="InterPro" id="IPR006262">
    <property type="entry name" value="Cyt_deam_tetra"/>
</dbReference>
<feature type="binding site" evidence="14">
    <location>
        <position position="88"/>
    </location>
    <ligand>
        <name>Zn(2+)</name>
        <dbReference type="ChEBI" id="CHEBI:29105"/>
        <note>catalytic</note>
    </ligand>
</feature>
<dbReference type="KEGG" id="rba:RB11882"/>
<evidence type="ECO:0000256" key="13">
    <source>
        <dbReference type="PIRSR" id="PIRSR606262-2"/>
    </source>
</evidence>
<comment type="similarity">
    <text evidence="3 15">Belongs to the cytidine and deoxycytidylate deaminase family.</text>
</comment>
<accession>Q7UJI0</accession>
<dbReference type="PANTHER" id="PTHR11644">
    <property type="entry name" value="CYTIDINE DEAMINASE"/>
    <property type="match status" value="1"/>
</dbReference>
<keyword evidence="7 15" id="KW-0378">Hydrolase</keyword>
<dbReference type="EC" id="3.5.4.5" evidence="4 15"/>
<keyword evidence="6 14" id="KW-0479">Metal-binding</keyword>
<comment type="cofactor">
    <cofactor evidence="1 14 15">
        <name>Zn(2+)</name>
        <dbReference type="ChEBI" id="CHEBI:29105"/>
    </cofactor>
</comment>
<comment type="catalytic activity">
    <reaction evidence="11 15">
        <text>cytidine + H2O + H(+) = uridine + NH4(+)</text>
        <dbReference type="Rhea" id="RHEA:16069"/>
        <dbReference type="ChEBI" id="CHEBI:15377"/>
        <dbReference type="ChEBI" id="CHEBI:15378"/>
        <dbReference type="ChEBI" id="CHEBI:16704"/>
        <dbReference type="ChEBI" id="CHEBI:17562"/>
        <dbReference type="ChEBI" id="CHEBI:28938"/>
        <dbReference type="EC" id="3.5.4.5"/>
    </reaction>
</comment>
<dbReference type="PROSITE" id="PS00903">
    <property type="entry name" value="CYT_DCMP_DEAMINASES_1"/>
    <property type="match status" value="1"/>
</dbReference>
<dbReference type="InterPro" id="IPR016193">
    <property type="entry name" value="Cytidine_deaminase-like"/>
</dbReference>
<evidence type="ECO:0000256" key="2">
    <source>
        <dbReference type="ARBA" id="ARBA00003949"/>
    </source>
</evidence>
<evidence type="ECO:0000256" key="10">
    <source>
        <dbReference type="ARBA" id="ARBA00049252"/>
    </source>
</evidence>
<dbReference type="InterPro" id="IPR002125">
    <property type="entry name" value="CMP_dCMP_dom"/>
</dbReference>
<evidence type="ECO:0000256" key="7">
    <source>
        <dbReference type="ARBA" id="ARBA00022801"/>
    </source>
</evidence>
<dbReference type="Proteomes" id="UP000001025">
    <property type="component" value="Chromosome"/>
</dbReference>
<dbReference type="GO" id="GO:0005829">
    <property type="term" value="C:cytosol"/>
    <property type="evidence" value="ECO:0000318"/>
    <property type="project" value="GO_Central"/>
</dbReference>
<evidence type="ECO:0000256" key="11">
    <source>
        <dbReference type="ARBA" id="ARBA00049558"/>
    </source>
</evidence>